<sequence>MRTTIPYSITVSVMTLLLCACGGGGDESVTSTPTPVATATPSPTLADLQSDAAFDTLSAQAVQTLSADDGTVTASTSARAALSFSYDAASDTYTVSSNGGTSRFGPAEYSGLDDAGQAQYSSTTTGGLDKLTLLNRANIGDGTQYVSLGLWQRRDTSEDLSYDVFAYGFATEPADIPLTGSATYDITLLGVVAPPNEFVHTVLGDGTFSLDFAQGLFSLSGDATEYNNDADYWTCCHAWQGAGYLSSSGNLTGNFAYDGRYETYQGTVLATLFGPDASEVGGSVVGTNVDGTGSFSGAFAGTKASDDTDVNFSALDDGARSYYTLVGTTVAALFPGETSGEASAYYFPDDYGSVTFDDDDAITLVTGISDARYSDVTFTQADLVSSDTRFAIYETSNANGDYRLEMFQPGPDNPEIQLTYSSFGHWTETRAIGNLSEQQVSSWFSYGVRTQADTLPATGTAHFDATVLGSGTRYADMAALTVTGTTAIDIDFAKETVNGTFDADAYTSANEKIDLPTMTFSSQGNAYGFDTLLMQTPGHSFGSIEGALYGPSGEEIGGTFEFYTPSALANEADASYSGVFYGKRN</sequence>
<dbReference type="RefSeq" id="WP_244020522.1">
    <property type="nucleotide sequence ID" value="NZ_JALHLF010000036.1"/>
</dbReference>
<feature type="domain" description="Transferrin-binding protein B C-lobe/N-lobe beta-barrel" evidence="2">
    <location>
        <begin position="455"/>
        <end position="584"/>
    </location>
</feature>
<dbReference type="InterPro" id="IPR011250">
    <property type="entry name" value="OMP/PagP_B-barrel"/>
</dbReference>
<evidence type="ECO:0000256" key="1">
    <source>
        <dbReference type="SAM" id="SignalP"/>
    </source>
</evidence>
<dbReference type="Gene3D" id="2.40.160.90">
    <property type="match status" value="2"/>
</dbReference>
<feature type="chain" id="PRO_5045798232" evidence="1">
    <location>
        <begin position="23"/>
        <end position="585"/>
    </location>
</feature>
<evidence type="ECO:0000259" key="2">
    <source>
        <dbReference type="Pfam" id="PF01298"/>
    </source>
</evidence>
<evidence type="ECO:0000313" key="4">
    <source>
        <dbReference type="Proteomes" id="UP001162881"/>
    </source>
</evidence>
<dbReference type="Pfam" id="PF01298">
    <property type="entry name" value="TbpB_B_D"/>
    <property type="match status" value="1"/>
</dbReference>
<protein>
    <submittedName>
        <fullName evidence="3">Transferrin-binding protein-like solute binding protein</fullName>
    </submittedName>
</protein>
<dbReference type="InterPro" id="IPR001677">
    <property type="entry name" value="TbpB_B_D"/>
</dbReference>
<dbReference type="SUPFAM" id="SSF56925">
    <property type="entry name" value="OMPA-like"/>
    <property type="match status" value="2"/>
</dbReference>
<accession>A0ABT0BDM6</accession>
<keyword evidence="4" id="KW-1185">Reference proteome</keyword>
<gene>
    <name evidence="3" type="ORF">MTR62_10600</name>
</gene>
<dbReference type="Proteomes" id="UP001162881">
    <property type="component" value="Unassembled WGS sequence"/>
</dbReference>
<reference evidence="3" key="1">
    <citation type="submission" date="2022-03" db="EMBL/GenBank/DDBJ databases">
        <title>Identification of a novel bacterium isolated from mangrove sediments.</title>
        <authorList>
            <person name="Pan X."/>
        </authorList>
    </citation>
    <scope>NUCLEOTIDE SEQUENCE</scope>
    <source>
        <strain evidence="3">B1949</strain>
    </source>
</reference>
<evidence type="ECO:0000313" key="3">
    <source>
        <dbReference type="EMBL" id="MCJ2183137.1"/>
    </source>
</evidence>
<dbReference type="EMBL" id="JALHLF010000036">
    <property type="protein sequence ID" value="MCJ2183137.1"/>
    <property type="molecule type" value="Genomic_DNA"/>
</dbReference>
<dbReference type="PROSITE" id="PS51257">
    <property type="entry name" value="PROKAR_LIPOPROTEIN"/>
    <property type="match status" value="1"/>
</dbReference>
<proteinExistence type="predicted"/>
<comment type="caution">
    <text evidence="3">The sequence shown here is derived from an EMBL/GenBank/DDBJ whole genome shotgun (WGS) entry which is preliminary data.</text>
</comment>
<keyword evidence="1" id="KW-0732">Signal</keyword>
<name>A0ABT0BDM6_9SPHN</name>
<organism evidence="3 4">
    <name type="scientific">Novosphingobium organovorum</name>
    <dbReference type="NCBI Taxonomy" id="2930092"/>
    <lineage>
        <taxon>Bacteria</taxon>
        <taxon>Pseudomonadati</taxon>
        <taxon>Pseudomonadota</taxon>
        <taxon>Alphaproteobacteria</taxon>
        <taxon>Sphingomonadales</taxon>
        <taxon>Sphingomonadaceae</taxon>
        <taxon>Novosphingobium</taxon>
    </lineage>
</organism>
<feature type="signal peptide" evidence="1">
    <location>
        <begin position="1"/>
        <end position="22"/>
    </location>
</feature>